<evidence type="ECO:0000256" key="4">
    <source>
        <dbReference type="ARBA" id="ARBA00023239"/>
    </source>
</evidence>
<dbReference type="RefSeq" id="WP_090547297.1">
    <property type="nucleotide sequence ID" value="NZ_FNSR01000002.1"/>
</dbReference>
<gene>
    <name evidence="6" type="ORF">SAMN05192542_11197</name>
</gene>
<dbReference type="Pfam" id="PF04828">
    <property type="entry name" value="GFA"/>
    <property type="match status" value="1"/>
</dbReference>
<sequence length="133" mass="14299">MSLNGGCLCGRVRYEVSGAPFYTTACHCADCRRAAAAPYVAWFSVMRAAFRFVSGAPRDYVSSPGVVRSFCADCGTPLTYRNAALPDEIDVATASLDRPDDVPPERHTWVSQKLAWVVIADGLPQLPREGSGG</sequence>
<dbReference type="SUPFAM" id="SSF51316">
    <property type="entry name" value="Mss4-like"/>
    <property type="match status" value="1"/>
</dbReference>
<dbReference type="GO" id="GO:0046872">
    <property type="term" value="F:metal ion binding"/>
    <property type="evidence" value="ECO:0007669"/>
    <property type="project" value="UniProtKB-KW"/>
</dbReference>
<comment type="similarity">
    <text evidence="1">Belongs to the Gfa family.</text>
</comment>
<keyword evidence="4" id="KW-0456">Lyase</keyword>
<feature type="domain" description="CENP-V/GFA" evidence="5">
    <location>
        <begin position="3"/>
        <end position="106"/>
    </location>
</feature>
<proteinExistence type="inferred from homology"/>
<evidence type="ECO:0000313" key="6">
    <source>
        <dbReference type="EMBL" id="SEL67816.1"/>
    </source>
</evidence>
<dbReference type="STRING" id="416943.SAMN05445871_3467"/>
<dbReference type="OrthoDB" id="327703at2"/>
<dbReference type="GO" id="GO:0016846">
    <property type="term" value="F:carbon-sulfur lyase activity"/>
    <property type="evidence" value="ECO:0007669"/>
    <property type="project" value="InterPro"/>
</dbReference>
<reference evidence="7" key="1">
    <citation type="submission" date="2016-10" db="EMBL/GenBank/DDBJ databases">
        <authorList>
            <person name="Varghese N."/>
            <person name="Submissions S."/>
        </authorList>
    </citation>
    <scope>NUCLEOTIDE SEQUENCE [LARGE SCALE GENOMIC DNA]</scope>
    <source>
        <strain evidence="7">LMG 26416</strain>
    </source>
</reference>
<dbReference type="InterPro" id="IPR011057">
    <property type="entry name" value="Mss4-like_sf"/>
</dbReference>
<protein>
    <submittedName>
        <fullName evidence="6">Uncharacterized conserved protein</fullName>
    </submittedName>
</protein>
<evidence type="ECO:0000256" key="1">
    <source>
        <dbReference type="ARBA" id="ARBA00005495"/>
    </source>
</evidence>
<evidence type="ECO:0000256" key="3">
    <source>
        <dbReference type="ARBA" id="ARBA00022833"/>
    </source>
</evidence>
<dbReference type="Gene3D" id="3.90.1590.10">
    <property type="entry name" value="glutathione-dependent formaldehyde- activating enzyme (gfa)"/>
    <property type="match status" value="1"/>
</dbReference>
<dbReference type="Proteomes" id="UP000199120">
    <property type="component" value="Unassembled WGS sequence"/>
</dbReference>
<evidence type="ECO:0000259" key="5">
    <source>
        <dbReference type="PROSITE" id="PS51891"/>
    </source>
</evidence>
<dbReference type="PROSITE" id="PS51891">
    <property type="entry name" value="CENP_V_GFA"/>
    <property type="match status" value="1"/>
</dbReference>
<keyword evidence="2" id="KW-0479">Metal-binding</keyword>
<organism evidence="6 7">
    <name type="scientific">Paraburkholderia caballeronis</name>
    <dbReference type="NCBI Taxonomy" id="416943"/>
    <lineage>
        <taxon>Bacteria</taxon>
        <taxon>Pseudomonadati</taxon>
        <taxon>Pseudomonadota</taxon>
        <taxon>Betaproteobacteria</taxon>
        <taxon>Burkholderiales</taxon>
        <taxon>Burkholderiaceae</taxon>
        <taxon>Paraburkholderia</taxon>
    </lineage>
</organism>
<dbReference type="PANTHER" id="PTHR33337">
    <property type="entry name" value="GFA DOMAIN-CONTAINING PROTEIN"/>
    <property type="match status" value="1"/>
</dbReference>
<dbReference type="InterPro" id="IPR006913">
    <property type="entry name" value="CENP-V/GFA"/>
</dbReference>
<keyword evidence="7" id="KW-1185">Reference proteome</keyword>
<name>A0A1H7S6G5_9BURK</name>
<keyword evidence="3" id="KW-0862">Zinc</keyword>
<evidence type="ECO:0000313" key="7">
    <source>
        <dbReference type="Proteomes" id="UP000199120"/>
    </source>
</evidence>
<dbReference type="PANTHER" id="PTHR33337:SF40">
    <property type="entry name" value="CENP-V_GFA DOMAIN-CONTAINING PROTEIN-RELATED"/>
    <property type="match status" value="1"/>
</dbReference>
<evidence type="ECO:0000256" key="2">
    <source>
        <dbReference type="ARBA" id="ARBA00022723"/>
    </source>
</evidence>
<dbReference type="AlphaFoldDB" id="A0A1H7S6G5"/>
<dbReference type="EMBL" id="FOAJ01000011">
    <property type="protein sequence ID" value="SEL67816.1"/>
    <property type="molecule type" value="Genomic_DNA"/>
</dbReference>
<accession>A0A1H7S6G5</accession>